<keyword evidence="3" id="KW-1185">Reference proteome</keyword>
<dbReference type="InterPro" id="IPR027463">
    <property type="entry name" value="AcrB_DN_DC_subdom"/>
</dbReference>
<feature type="transmembrane region" description="Helical" evidence="1">
    <location>
        <begin position="418"/>
        <end position="442"/>
    </location>
</feature>
<dbReference type="Proteomes" id="UP001208017">
    <property type="component" value="Unassembled WGS sequence"/>
</dbReference>
<dbReference type="Gene3D" id="3.30.70.1430">
    <property type="entry name" value="Multidrug efflux transporter AcrB pore domain"/>
    <property type="match status" value="2"/>
</dbReference>
<proteinExistence type="predicted"/>
<feature type="transmembrane region" description="Helical" evidence="1">
    <location>
        <begin position="835"/>
        <end position="854"/>
    </location>
</feature>
<feature type="transmembrane region" description="Helical" evidence="1">
    <location>
        <begin position="887"/>
        <end position="912"/>
    </location>
</feature>
<gene>
    <name evidence="2" type="ORF">OS242_14640</name>
</gene>
<dbReference type="PANTHER" id="PTHR32063:SF0">
    <property type="entry name" value="SWARMING MOTILITY PROTEIN SWRC"/>
    <property type="match status" value="1"/>
</dbReference>
<evidence type="ECO:0000256" key="1">
    <source>
        <dbReference type="SAM" id="Phobius"/>
    </source>
</evidence>
<dbReference type="Gene3D" id="3.30.2090.10">
    <property type="entry name" value="Multidrug efflux transporter AcrB TolC docking domain, DN and DC subdomains"/>
    <property type="match status" value="2"/>
</dbReference>
<dbReference type="PRINTS" id="PR00702">
    <property type="entry name" value="ACRIFLAVINRP"/>
</dbReference>
<dbReference type="RefSeq" id="WP_267152435.1">
    <property type="nucleotide sequence ID" value="NZ_JAPMLT010000009.1"/>
</dbReference>
<evidence type="ECO:0000313" key="3">
    <source>
        <dbReference type="Proteomes" id="UP001208017"/>
    </source>
</evidence>
<dbReference type="InterPro" id="IPR001036">
    <property type="entry name" value="Acrflvin-R"/>
</dbReference>
<feature type="transmembrane region" description="Helical" evidence="1">
    <location>
        <begin position="964"/>
        <end position="987"/>
    </location>
</feature>
<dbReference type="Gene3D" id="1.20.1640.10">
    <property type="entry name" value="Multidrug efflux transporter AcrB transmembrane domain"/>
    <property type="match status" value="2"/>
</dbReference>
<sequence length="1007" mass="109087">MNALTRVSLKNPIAIFILSFLLIVSGTYAFQSLKVDLLPNIDVPQLSIEAVYPGASPDVIEKQVTSKLESQLKNVEGVDQITSQTFESVALIQLTFPFDTDMNATQQKVEDLIGKTVLPSEVKPEVSRFSFGSFPIINAAITAKGSTDVQKLLEEEIQPELEKIPGVNSVAVGGTAKELVTITLNKEQALKSGLTLSKVQEAIKTKFLSMPAGTVVNDSILVPIRVEESLDTVADLESLKINETLTLKDIATIKKTTSKPEIIRYNDQESIALTVTKKQDANTVELADQTLAVLDSYSDQIEYGLVLNQADSIKKSVESLIKEGLLGALFASLAVLLFLRNIRATIIAVLSIPLSLLVSAIFLAQANITLNVMTLGGMAVAVGRVVDDSIVVIENIFRRMKNNREGLDRRELTIQATAEMLKAITSSTLTTIVVFLPLGFVGGITGEFFLPFALTIVFALLTSLIVSITLTPVLAKLSFSKVTHEEKEDALQRFYARVIEASLRRKWVVYVVSLVLLVGSLSLTSQLGFVFLPNESQKLLSATVTLPPSTVISKTNDVSLQIEKMLKEHDTVETVFVGLGSRNFQTGLKQENTASYFISLQGDAVVQEEVDAIEAKMSEIVKQSAEKSTVSVMEMSTGGPPSNNNVNIDLYSNDQDKLIAASQQVEEFLTKREDLRYVTNNMREKQKTWVIEIDPQKASDYGVSAFTVLGLTADQTRPVSVGNLTLDGKDQSVELVYDRPLASKSELEDLTLFGTKGPVPLKEVAAVKEVEAISTIQKFDAKVFARVSATIDAPNVQAVSAATIAAVKAEVELPEGVSLEAGGGSDETTQTFKDLGLAMLVAVGLVYLVMLFTFGQARVPIIILSSLLFVPVGAVLGLYVMNEPLSISAMIGVLMLIGIVVTNAIVLVDRVGQNREQGMKIRDALIEAGKTRLRPILMTAFATICALIPLALTSAEGNVISKGLAVVVIGGLLFATLLTLVIVPVTYELFFLRTHRKEQAANENSRQ</sequence>
<keyword evidence="1" id="KW-0812">Transmembrane</keyword>
<feature type="transmembrane region" description="Helical" evidence="1">
    <location>
        <begin position="933"/>
        <end position="952"/>
    </location>
</feature>
<dbReference type="Gene3D" id="3.30.70.1320">
    <property type="entry name" value="Multidrug efflux transporter AcrB pore domain like"/>
    <property type="match status" value="1"/>
</dbReference>
<dbReference type="SUPFAM" id="SSF82714">
    <property type="entry name" value="Multidrug efflux transporter AcrB TolC docking domain, DN and DC subdomains"/>
    <property type="match status" value="2"/>
</dbReference>
<dbReference type="EMBL" id="JAPMLT010000009">
    <property type="protein sequence ID" value="MCX7571187.1"/>
    <property type="molecule type" value="Genomic_DNA"/>
</dbReference>
<dbReference type="Gene3D" id="3.30.70.1440">
    <property type="entry name" value="Multidrug efflux transporter AcrB pore domain"/>
    <property type="match status" value="1"/>
</dbReference>
<dbReference type="Pfam" id="PF00873">
    <property type="entry name" value="ACR_tran"/>
    <property type="match status" value="1"/>
</dbReference>
<dbReference type="SUPFAM" id="SSF82693">
    <property type="entry name" value="Multidrug efflux transporter AcrB pore domain, PN1, PN2, PC1 and PC2 subdomains"/>
    <property type="match status" value="3"/>
</dbReference>
<keyword evidence="1" id="KW-1133">Transmembrane helix</keyword>
<reference evidence="2 3" key="1">
    <citation type="submission" date="2022-11" db="EMBL/GenBank/DDBJ databases">
        <title>Study of microbial diversity in lake waters.</title>
        <authorList>
            <person name="Zhang J."/>
        </authorList>
    </citation>
    <scope>NUCLEOTIDE SEQUENCE [LARGE SCALE GENOMIC DNA]</scope>
    <source>
        <strain evidence="2 3">DT12</strain>
    </source>
</reference>
<protein>
    <submittedName>
        <fullName evidence="2">Efflux RND transporter permease subunit</fullName>
    </submittedName>
</protein>
<feature type="transmembrane region" description="Helical" evidence="1">
    <location>
        <begin position="507"/>
        <end position="532"/>
    </location>
</feature>
<comment type="caution">
    <text evidence="2">The sequence shown here is derived from an EMBL/GenBank/DDBJ whole genome shotgun (WGS) entry which is preliminary data.</text>
</comment>
<evidence type="ECO:0000313" key="2">
    <source>
        <dbReference type="EMBL" id="MCX7571187.1"/>
    </source>
</evidence>
<accession>A0ABT3X2Q4</accession>
<keyword evidence="1" id="KW-0472">Membrane</keyword>
<organism evidence="2 3">
    <name type="scientific">Tumebacillus lacus</name>
    <dbReference type="NCBI Taxonomy" id="2995335"/>
    <lineage>
        <taxon>Bacteria</taxon>
        <taxon>Bacillati</taxon>
        <taxon>Bacillota</taxon>
        <taxon>Bacilli</taxon>
        <taxon>Bacillales</taxon>
        <taxon>Alicyclobacillaceae</taxon>
        <taxon>Tumebacillus</taxon>
    </lineage>
</organism>
<feature type="transmembrane region" description="Helical" evidence="1">
    <location>
        <begin position="861"/>
        <end position="881"/>
    </location>
</feature>
<name>A0ABT3X2Q4_9BACL</name>
<feature type="transmembrane region" description="Helical" evidence="1">
    <location>
        <begin position="346"/>
        <end position="366"/>
    </location>
</feature>
<feature type="transmembrane region" description="Helical" evidence="1">
    <location>
        <begin position="448"/>
        <end position="475"/>
    </location>
</feature>
<dbReference type="PANTHER" id="PTHR32063">
    <property type="match status" value="1"/>
</dbReference>
<dbReference type="SUPFAM" id="SSF82866">
    <property type="entry name" value="Multidrug efflux transporter AcrB transmembrane domain"/>
    <property type="match status" value="2"/>
</dbReference>